<dbReference type="InterPro" id="IPR011011">
    <property type="entry name" value="Znf_FYVE_PHD"/>
</dbReference>
<keyword evidence="2 4" id="KW-0863">Zinc-finger</keyword>
<keyword evidence="1" id="KW-0479">Metal-binding</keyword>
<feature type="domain" description="FYVE-type" evidence="6">
    <location>
        <begin position="671"/>
        <end position="732"/>
    </location>
</feature>
<dbReference type="CDD" id="cd15734">
    <property type="entry name" value="FYVE_ZFYV1"/>
    <property type="match status" value="2"/>
</dbReference>
<dbReference type="Proteomes" id="UP000678393">
    <property type="component" value="Unassembled WGS sequence"/>
</dbReference>
<evidence type="ECO:0000256" key="1">
    <source>
        <dbReference type="ARBA" id="ARBA00022723"/>
    </source>
</evidence>
<dbReference type="GO" id="GO:0032266">
    <property type="term" value="F:phosphatidylinositol-3-phosphate binding"/>
    <property type="evidence" value="ECO:0007669"/>
    <property type="project" value="TreeGrafter"/>
</dbReference>
<dbReference type="GO" id="GO:0008270">
    <property type="term" value="F:zinc ion binding"/>
    <property type="evidence" value="ECO:0007669"/>
    <property type="project" value="UniProtKB-KW"/>
</dbReference>
<evidence type="ECO:0000259" key="6">
    <source>
        <dbReference type="PROSITE" id="PS50178"/>
    </source>
</evidence>
<dbReference type="PANTHER" id="PTHR46624:SF4">
    <property type="entry name" value="FYVE-TYPE DOMAIN-CONTAINING PROTEIN"/>
    <property type="match status" value="1"/>
</dbReference>
<protein>
    <recommendedName>
        <fullName evidence="9">Zinc finger FYVE domain-containing protein 1</fullName>
    </recommendedName>
</protein>
<dbReference type="GO" id="GO:0005545">
    <property type="term" value="F:1-phosphatidylinositol binding"/>
    <property type="evidence" value="ECO:0007669"/>
    <property type="project" value="TreeGrafter"/>
</dbReference>
<dbReference type="InterPro" id="IPR000306">
    <property type="entry name" value="Znf_FYVE"/>
</dbReference>
<dbReference type="GO" id="GO:0005811">
    <property type="term" value="C:lipid droplet"/>
    <property type="evidence" value="ECO:0007669"/>
    <property type="project" value="TreeGrafter"/>
</dbReference>
<dbReference type="PROSITE" id="PS50178">
    <property type="entry name" value="ZF_FYVE"/>
    <property type="match status" value="2"/>
</dbReference>
<sequence>MRQNFKRRLRTRSSKQTCEEKFCCPFIDTEAKYYCQDCKTAQCQACESSLHKTKVKYDFHCRKPIAVVSESSLCQAKKVNLVCQERNYPDLWCEQCQVGLCFTCYDTYHASDKRRQHINVSIAHHLKKQQKEKQEQAEIQLFDSSEFYQDAVTDINPQTPFSLATENNSVTFFSFPQELNSEDDLQFASVTTSFHEDHNNTTSPELSQGAAACSDLPAQVDHESVAAAQEQPNSFLLIDHQGALKVMTKDDFIDKLGCDRNDTFKVVSVFGSSANRKLHTINHMFFRGLDVFKTSTCITGVCCSADKQHKLIVMDTKGLLDSVAQKNNNKQLLLKVLAVSDVVIYHTRDEHLPGDMVGCLHDISKAYLQHFQQELQSASKQFGISESDMGPSLVVFHETANTDALDNTGVLTEGTLREMIKPNCPLEAFSKICYVGTKTITSPEELGQLEHSVIAETEDMSVRASRRPEVIFRSLKALDEKFSQKMETLHPDIFTDHHFSCRSRCLACKAGCILSVNHHSSTESHDAGRDRQCEYQSGYGNKVFLCKMCMRKNKRVVVVPKTSSSSDTAWMGLTKYIWSGYVYECENCGVIHRSREHWYGNEDEEKVLQVECRHIWPQGPIAFDGTHNAARKVLEGFHYVADTVSSVGAGPAKYLAEWTADKINPSYWMPNSEIIKCSKCQMFFDSTEQKHHCRACGKGFCADCSSKKRPVPERGWGSEPVRVCDACYANPDTGTDVESVSETDSGVAVEPADLTARRVGEAVSSTFSAVVSALDYSIGMIKNSAKPAYWVPDEETTECCVCQNKFGPRLPIHHCRACGQGVCKNCSPNKRSVPLRGWDYPVRVCLNCEQKELKI</sequence>
<dbReference type="Pfam" id="PF01363">
    <property type="entry name" value="FYVE"/>
    <property type="match status" value="2"/>
</dbReference>
<evidence type="ECO:0008006" key="9">
    <source>
        <dbReference type="Google" id="ProtNLM"/>
    </source>
</evidence>
<dbReference type="SMART" id="SM00064">
    <property type="entry name" value="FYVE"/>
    <property type="match status" value="2"/>
</dbReference>
<feature type="domain" description="B box-type" evidence="5">
    <location>
        <begin position="18"/>
        <end position="65"/>
    </location>
</feature>
<evidence type="ECO:0000259" key="5">
    <source>
        <dbReference type="PROSITE" id="PS50119"/>
    </source>
</evidence>
<dbReference type="InterPro" id="IPR017455">
    <property type="entry name" value="Znf_FYVE-rel"/>
</dbReference>
<keyword evidence="3" id="KW-0862">Zinc</keyword>
<dbReference type="OrthoDB" id="68108at2759"/>
<comment type="caution">
    <text evidence="7">The sequence shown here is derived from an EMBL/GenBank/DDBJ whole genome shotgun (WGS) entry which is preliminary data.</text>
</comment>
<dbReference type="Gene3D" id="3.40.50.300">
    <property type="entry name" value="P-loop containing nucleotide triphosphate hydrolases"/>
    <property type="match status" value="1"/>
</dbReference>
<dbReference type="GO" id="GO:0140042">
    <property type="term" value="P:lipid droplet formation"/>
    <property type="evidence" value="ECO:0007669"/>
    <property type="project" value="TreeGrafter"/>
</dbReference>
<feature type="domain" description="FYVE-type" evidence="6">
    <location>
        <begin position="793"/>
        <end position="853"/>
    </location>
</feature>
<accession>A0A8S3ZBA5</accession>
<evidence type="ECO:0000256" key="4">
    <source>
        <dbReference type="PROSITE-ProRule" id="PRU00024"/>
    </source>
</evidence>
<organism evidence="7 8">
    <name type="scientific">Candidula unifasciata</name>
    <dbReference type="NCBI Taxonomy" id="100452"/>
    <lineage>
        <taxon>Eukaryota</taxon>
        <taxon>Metazoa</taxon>
        <taxon>Spiralia</taxon>
        <taxon>Lophotrochozoa</taxon>
        <taxon>Mollusca</taxon>
        <taxon>Gastropoda</taxon>
        <taxon>Heterobranchia</taxon>
        <taxon>Euthyneura</taxon>
        <taxon>Panpulmonata</taxon>
        <taxon>Eupulmonata</taxon>
        <taxon>Stylommatophora</taxon>
        <taxon>Helicina</taxon>
        <taxon>Helicoidea</taxon>
        <taxon>Geomitridae</taxon>
        <taxon>Candidula</taxon>
    </lineage>
</organism>
<evidence type="ECO:0000313" key="7">
    <source>
        <dbReference type="EMBL" id="CAG5126834.1"/>
    </source>
</evidence>
<keyword evidence="8" id="KW-1185">Reference proteome</keyword>
<dbReference type="EMBL" id="CAJHNH020002471">
    <property type="protein sequence ID" value="CAG5126834.1"/>
    <property type="molecule type" value="Genomic_DNA"/>
</dbReference>
<dbReference type="GO" id="GO:0043325">
    <property type="term" value="F:phosphatidylinositol-3,4-bisphosphate binding"/>
    <property type="evidence" value="ECO:0007669"/>
    <property type="project" value="TreeGrafter"/>
</dbReference>
<evidence type="ECO:0000256" key="2">
    <source>
        <dbReference type="ARBA" id="ARBA00022771"/>
    </source>
</evidence>
<evidence type="ECO:0000256" key="3">
    <source>
        <dbReference type="ARBA" id="ARBA00022833"/>
    </source>
</evidence>
<dbReference type="PROSITE" id="PS50119">
    <property type="entry name" value="ZF_BBOX"/>
    <property type="match status" value="1"/>
</dbReference>
<dbReference type="InterPro" id="IPR013083">
    <property type="entry name" value="Znf_RING/FYVE/PHD"/>
</dbReference>
<dbReference type="GO" id="GO:0005547">
    <property type="term" value="F:phosphatidylinositol-3,4,5-trisphosphate binding"/>
    <property type="evidence" value="ECO:0007669"/>
    <property type="project" value="TreeGrafter"/>
</dbReference>
<gene>
    <name evidence="7" type="ORF">CUNI_LOCUS12392</name>
</gene>
<dbReference type="PANTHER" id="PTHR46624">
    <property type="entry name" value="AGAP002036-PA"/>
    <property type="match status" value="1"/>
</dbReference>
<name>A0A8S3ZBA5_9EUPU</name>
<dbReference type="InterPro" id="IPR027417">
    <property type="entry name" value="P-loop_NTPase"/>
</dbReference>
<dbReference type="InterPro" id="IPR000315">
    <property type="entry name" value="Znf_B-box"/>
</dbReference>
<reference evidence="7" key="1">
    <citation type="submission" date="2021-04" db="EMBL/GenBank/DDBJ databases">
        <authorList>
            <consortium name="Molecular Ecology Group"/>
        </authorList>
    </citation>
    <scope>NUCLEOTIDE SEQUENCE</scope>
</reference>
<evidence type="ECO:0000313" key="8">
    <source>
        <dbReference type="Proteomes" id="UP000678393"/>
    </source>
</evidence>
<dbReference type="AlphaFoldDB" id="A0A8S3ZBA5"/>
<dbReference type="SUPFAM" id="SSF57903">
    <property type="entry name" value="FYVE/PHD zinc finger"/>
    <property type="match status" value="2"/>
</dbReference>
<dbReference type="Gene3D" id="3.30.40.10">
    <property type="entry name" value="Zinc/RING finger domain, C3HC4 (zinc finger)"/>
    <property type="match status" value="2"/>
</dbReference>
<dbReference type="InterPro" id="IPR042427">
    <property type="entry name" value="ZFYV1"/>
</dbReference>
<proteinExistence type="predicted"/>